<keyword evidence="1" id="KW-0175">Coiled coil</keyword>
<feature type="region of interest" description="Disordered" evidence="2">
    <location>
        <begin position="1"/>
        <end position="22"/>
    </location>
</feature>
<accession>A0A9W9YNK4</accession>
<protein>
    <submittedName>
        <fullName evidence="3">Uncharacterized protein</fullName>
    </submittedName>
</protein>
<feature type="coiled-coil region" evidence="1">
    <location>
        <begin position="33"/>
        <end position="60"/>
    </location>
</feature>
<sequence>MAEINNVLAEKSQTARTKWRQSSNDTLEYLREASEKECKLKKAELELRKNQENALTAQQLIINQFKEQQQLQMQ</sequence>
<keyword evidence="4" id="KW-1185">Reference proteome</keyword>
<evidence type="ECO:0000313" key="3">
    <source>
        <dbReference type="EMBL" id="KAJ7360088.1"/>
    </source>
</evidence>
<name>A0A9W9YNK4_9CNID</name>
<dbReference type="AlphaFoldDB" id="A0A9W9YNK4"/>
<evidence type="ECO:0000313" key="4">
    <source>
        <dbReference type="Proteomes" id="UP001163046"/>
    </source>
</evidence>
<evidence type="ECO:0000256" key="1">
    <source>
        <dbReference type="SAM" id="Coils"/>
    </source>
</evidence>
<dbReference type="EMBL" id="MU827311">
    <property type="protein sequence ID" value="KAJ7360088.1"/>
    <property type="molecule type" value="Genomic_DNA"/>
</dbReference>
<reference evidence="3" key="1">
    <citation type="submission" date="2023-01" db="EMBL/GenBank/DDBJ databases">
        <title>Genome assembly of the deep-sea coral Lophelia pertusa.</title>
        <authorList>
            <person name="Herrera S."/>
            <person name="Cordes E."/>
        </authorList>
    </citation>
    <scope>NUCLEOTIDE SEQUENCE</scope>
    <source>
        <strain evidence="3">USNM1676648</strain>
        <tissue evidence="3">Polyp</tissue>
    </source>
</reference>
<dbReference type="Proteomes" id="UP001163046">
    <property type="component" value="Unassembled WGS sequence"/>
</dbReference>
<evidence type="ECO:0000256" key="2">
    <source>
        <dbReference type="SAM" id="MobiDB-lite"/>
    </source>
</evidence>
<organism evidence="3 4">
    <name type="scientific">Desmophyllum pertusum</name>
    <dbReference type="NCBI Taxonomy" id="174260"/>
    <lineage>
        <taxon>Eukaryota</taxon>
        <taxon>Metazoa</taxon>
        <taxon>Cnidaria</taxon>
        <taxon>Anthozoa</taxon>
        <taxon>Hexacorallia</taxon>
        <taxon>Scleractinia</taxon>
        <taxon>Caryophylliina</taxon>
        <taxon>Caryophylliidae</taxon>
        <taxon>Desmophyllum</taxon>
    </lineage>
</organism>
<proteinExistence type="predicted"/>
<gene>
    <name evidence="3" type="ORF">OS493_018072</name>
</gene>
<feature type="compositionally biased region" description="Polar residues" evidence="2">
    <location>
        <begin position="11"/>
        <end position="22"/>
    </location>
</feature>
<comment type="caution">
    <text evidence="3">The sequence shown here is derived from an EMBL/GenBank/DDBJ whole genome shotgun (WGS) entry which is preliminary data.</text>
</comment>